<dbReference type="Gene3D" id="3.30.1380.10">
    <property type="match status" value="1"/>
</dbReference>
<dbReference type="Pfam" id="PF08291">
    <property type="entry name" value="Peptidase_M15_3"/>
    <property type="match status" value="1"/>
</dbReference>
<dbReference type="Proteomes" id="UP000191153">
    <property type="component" value="Unassembled WGS sequence"/>
</dbReference>
<organism evidence="2 3">
    <name type="scientific">Cetobacterium ceti</name>
    <dbReference type="NCBI Taxonomy" id="180163"/>
    <lineage>
        <taxon>Bacteria</taxon>
        <taxon>Fusobacteriati</taxon>
        <taxon>Fusobacteriota</taxon>
        <taxon>Fusobacteriia</taxon>
        <taxon>Fusobacteriales</taxon>
        <taxon>Fusobacteriaceae</taxon>
        <taxon>Cetobacterium</taxon>
    </lineage>
</organism>
<gene>
    <name evidence="2" type="ORF">SAMN02745174_00398</name>
</gene>
<dbReference type="AlphaFoldDB" id="A0A1T4KF42"/>
<protein>
    <submittedName>
        <fullName evidence="2">Peptidase M15</fullName>
    </submittedName>
</protein>
<keyword evidence="3" id="KW-1185">Reference proteome</keyword>
<accession>A0A1T4KF42</accession>
<dbReference type="InterPro" id="IPR009045">
    <property type="entry name" value="Zn_M74/Hedgehog-like"/>
</dbReference>
<dbReference type="InterPro" id="IPR013230">
    <property type="entry name" value="Peptidase_M15A_C"/>
</dbReference>
<evidence type="ECO:0000259" key="1">
    <source>
        <dbReference type="Pfam" id="PF08291"/>
    </source>
</evidence>
<proteinExistence type="predicted"/>
<name>A0A1T4KF42_9FUSO</name>
<dbReference type="STRING" id="180163.SAMN02745174_00398"/>
<dbReference type="SUPFAM" id="SSF55166">
    <property type="entry name" value="Hedgehog/DD-peptidase"/>
    <property type="match status" value="1"/>
</dbReference>
<dbReference type="EMBL" id="FUWX01000005">
    <property type="protein sequence ID" value="SJZ40955.1"/>
    <property type="molecule type" value="Genomic_DNA"/>
</dbReference>
<dbReference type="RefSeq" id="WP_078692945.1">
    <property type="nucleotide sequence ID" value="NZ_FUWX01000005.1"/>
</dbReference>
<evidence type="ECO:0000313" key="2">
    <source>
        <dbReference type="EMBL" id="SJZ40955.1"/>
    </source>
</evidence>
<dbReference type="PROSITE" id="PS51257">
    <property type="entry name" value="PROKAR_LIPOPROTEIN"/>
    <property type="match status" value="1"/>
</dbReference>
<reference evidence="2 3" key="1">
    <citation type="submission" date="2017-02" db="EMBL/GenBank/DDBJ databases">
        <authorList>
            <person name="Peterson S.W."/>
        </authorList>
    </citation>
    <scope>NUCLEOTIDE SEQUENCE [LARGE SCALE GENOMIC DNA]</scope>
    <source>
        <strain evidence="2 3">ATCC 700028</strain>
    </source>
</reference>
<sequence length="162" mass="19398">MKKYRGVLVALILCLFTGCGATIRMSNKKISRYFTAREALYSATAKRYNMSNIPLSKATDNIYYCAWRMDKVRRFLGTPIHVNSWYRSPRVNRKVGGVSHSYHVQGLAVDFYTKKNPKYVYNKLRRSRLSFDQLIYYPRQKRFHISFRRNIRQERRQAFVKY</sequence>
<feature type="domain" description="Peptidase M15A C-terminal" evidence="1">
    <location>
        <begin position="62"/>
        <end position="145"/>
    </location>
</feature>
<evidence type="ECO:0000313" key="3">
    <source>
        <dbReference type="Proteomes" id="UP000191153"/>
    </source>
</evidence>